<dbReference type="RefSeq" id="WP_343781673.1">
    <property type="nucleotide sequence ID" value="NZ_BAAACZ010000005.1"/>
</dbReference>
<feature type="domain" description="Type II restriction endonuclease EcoO109IR" evidence="1">
    <location>
        <begin position="25"/>
        <end position="220"/>
    </location>
</feature>
<evidence type="ECO:0000313" key="2">
    <source>
        <dbReference type="EMBL" id="GAA0453872.1"/>
    </source>
</evidence>
<comment type="caution">
    <text evidence="2">The sequence shown here is derived from an EMBL/GenBank/DDBJ whole genome shotgun (WGS) entry which is preliminary data.</text>
</comment>
<dbReference type="CDD" id="cd22346">
    <property type="entry name" value="PDDEXK_nuclease"/>
    <property type="match status" value="1"/>
</dbReference>
<dbReference type="Proteomes" id="UP001500740">
    <property type="component" value="Unassembled WGS sequence"/>
</dbReference>
<dbReference type="Pfam" id="PF14511">
    <property type="entry name" value="RE_EcoO109I"/>
    <property type="match status" value="1"/>
</dbReference>
<evidence type="ECO:0000259" key="1">
    <source>
        <dbReference type="Pfam" id="PF14511"/>
    </source>
</evidence>
<dbReference type="SUPFAM" id="SSF52980">
    <property type="entry name" value="Restriction endonuclease-like"/>
    <property type="match status" value="1"/>
</dbReference>
<keyword evidence="3" id="KW-1185">Reference proteome</keyword>
<organism evidence="2 3">
    <name type="scientific">Alkalibacillus silvisoli</name>
    <dbReference type="NCBI Taxonomy" id="392823"/>
    <lineage>
        <taxon>Bacteria</taxon>
        <taxon>Bacillati</taxon>
        <taxon>Bacillota</taxon>
        <taxon>Bacilli</taxon>
        <taxon>Bacillales</taxon>
        <taxon>Bacillaceae</taxon>
        <taxon>Alkalibacillus</taxon>
    </lineage>
</organism>
<evidence type="ECO:0000313" key="3">
    <source>
        <dbReference type="Proteomes" id="UP001500740"/>
    </source>
</evidence>
<reference evidence="2 3" key="1">
    <citation type="journal article" date="2019" name="Int. J. Syst. Evol. Microbiol.">
        <title>The Global Catalogue of Microorganisms (GCM) 10K type strain sequencing project: providing services to taxonomists for standard genome sequencing and annotation.</title>
        <authorList>
            <consortium name="The Broad Institute Genomics Platform"/>
            <consortium name="The Broad Institute Genome Sequencing Center for Infectious Disease"/>
            <person name="Wu L."/>
            <person name="Ma J."/>
        </authorList>
    </citation>
    <scope>NUCLEOTIDE SEQUENCE [LARGE SCALE GENOMIC DNA]</scope>
    <source>
        <strain evidence="2 3">JCM 14193</strain>
    </source>
</reference>
<protein>
    <recommendedName>
        <fullName evidence="1">Type II restriction endonuclease EcoO109IR domain-containing protein</fullName>
    </recommendedName>
</protein>
<dbReference type="InterPro" id="IPR012297">
    <property type="entry name" value="EcoO109IR_cat_dom_sf"/>
</dbReference>
<dbReference type="Gene3D" id="3.40.1560.10">
    <property type="entry name" value="type ii restriction endonuclease, domain 2"/>
    <property type="match status" value="1"/>
</dbReference>
<dbReference type="InterPro" id="IPR011335">
    <property type="entry name" value="Restrct_endonuc-II-like"/>
</dbReference>
<gene>
    <name evidence="2" type="ORF">GCM10008935_05840</name>
</gene>
<sequence>MRDNSKQASLSEEDLNIIIENTKKFFRDEIIPSHIENTKKLRKLSEFQKNPFLDKYKASFLTGKSDSVSIAKAMIYPRILGTSINTSFGTRFQKYCTNILEGFASTTSGIDIEFIDKIDGRKKYCQLKAGPNTINADDVNTLKNHFSDVKNLARTNNLNVGLNDLVVGVFYGESEDLSGHYKKVNEDYPVIIGKEFWERLTGKEDFYDKLTDAIVDVANEADGSELIEETIEKLAKQIDSEGEF</sequence>
<proteinExistence type="predicted"/>
<dbReference type="EMBL" id="BAAACZ010000005">
    <property type="protein sequence ID" value="GAA0453872.1"/>
    <property type="molecule type" value="Genomic_DNA"/>
</dbReference>
<dbReference type="InterPro" id="IPR032793">
    <property type="entry name" value="RE_EcoO109IR"/>
</dbReference>
<name>A0ABN0ZPE9_9BACI</name>
<accession>A0ABN0ZPE9</accession>